<feature type="disulfide bond" evidence="21">
    <location>
        <begin position="420"/>
        <end position="663"/>
    </location>
</feature>
<feature type="disulfide bond" evidence="21">
    <location>
        <begin position="245"/>
        <end position="286"/>
    </location>
</feature>
<keyword evidence="18" id="KW-0675">Receptor</keyword>
<keyword evidence="5" id="KW-0245">EGF-like domain</keyword>
<feature type="disulfide bond" evidence="21">
    <location>
        <begin position="446"/>
        <end position="450"/>
    </location>
</feature>
<evidence type="ECO:0000256" key="20">
    <source>
        <dbReference type="ARBA" id="ARBA00046864"/>
    </source>
</evidence>
<keyword evidence="17 21" id="KW-1015">Disulfide bond</keyword>
<keyword evidence="16 23" id="KW-0472">Membrane</keyword>
<dbReference type="Gene3D" id="1.20.5.100">
    <property type="entry name" value="Cytochrome c1, transmembrane anchor, C-terminal"/>
    <property type="match status" value="1"/>
</dbReference>
<reference evidence="28" key="1">
    <citation type="submission" date="2025-08" db="UniProtKB">
        <authorList>
            <consortium name="Ensembl"/>
        </authorList>
    </citation>
    <scope>IDENTIFICATION</scope>
</reference>
<evidence type="ECO:0000256" key="16">
    <source>
        <dbReference type="ARBA" id="ARBA00023136"/>
    </source>
</evidence>
<dbReference type="Ensembl" id="ENSMMOT00000024368.1">
    <property type="protein sequence ID" value="ENSMMOP00000023969.1"/>
    <property type="gene ID" value="ENSMMOG00000018243.1"/>
</dbReference>
<organism evidence="28 29">
    <name type="scientific">Mola mola</name>
    <name type="common">Ocean sunfish</name>
    <name type="synonym">Tetraodon mola</name>
    <dbReference type="NCBI Taxonomy" id="94237"/>
    <lineage>
        <taxon>Eukaryota</taxon>
        <taxon>Metazoa</taxon>
        <taxon>Chordata</taxon>
        <taxon>Craniata</taxon>
        <taxon>Vertebrata</taxon>
        <taxon>Euteleostomi</taxon>
        <taxon>Actinopterygii</taxon>
        <taxon>Neopterygii</taxon>
        <taxon>Teleostei</taxon>
        <taxon>Neoteleostei</taxon>
        <taxon>Acanthomorphata</taxon>
        <taxon>Eupercaria</taxon>
        <taxon>Tetraodontiformes</taxon>
        <taxon>Molidae</taxon>
        <taxon>Mola</taxon>
    </lineage>
</organism>
<comment type="subunit">
    <text evidence="20">Heterodimer of an alpha and a beta subunit. Interacts with FLNB. Interacts with HAX1. ITGAV:ITGB6 interacts with FBN1. ITGAV:ITGB6 interacts with TGFB1.</text>
</comment>
<dbReference type="PRINTS" id="PR01186">
    <property type="entry name" value="INTEGRINB"/>
</dbReference>
<dbReference type="FunFam" id="2.10.25.10:FF:000075">
    <property type="entry name" value="Integrin beta"/>
    <property type="match status" value="1"/>
</dbReference>
<keyword evidence="14 23" id="KW-1133">Transmembrane helix</keyword>
<dbReference type="InterPro" id="IPR057073">
    <property type="entry name" value="EGF_integrin_2"/>
</dbReference>
<dbReference type="STRING" id="94237.ENSMMOP00000023969"/>
<feature type="disulfide bond" evidence="21">
    <location>
        <begin position="559"/>
        <end position="568"/>
    </location>
</feature>
<dbReference type="GO" id="GO:0007229">
    <property type="term" value="P:integrin-mediated signaling pathway"/>
    <property type="evidence" value="ECO:0007669"/>
    <property type="project" value="UniProtKB-KW"/>
</dbReference>
<dbReference type="Pfam" id="PF08725">
    <property type="entry name" value="Integrin_b_cyt"/>
    <property type="match status" value="1"/>
</dbReference>
<evidence type="ECO:0000256" key="1">
    <source>
        <dbReference type="ARBA" id="ARBA00004246"/>
    </source>
</evidence>
<feature type="disulfide bond" evidence="21">
    <location>
        <begin position="618"/>
        <end position="627"/>
    </location>
</feature>
<dbReference type="InterPro" id="IPR015812">
    <property type="entry name" value="Integrin_bsu"/>
</dbReference>
<dbReference type="PIRSF" id="PIRSF002512">
    <property type="entry name" value="Integrin_B"/>
    <property type="match status" value="1"/>
</dbReference>
<protein>
    <recommendedName>
        <fullName evidence="22">Integrin beta</fullName>
    </recommendedName>
</protein>
<dbReference type="InterPro" id="IPR033760">
    <property type="entry name" value="Integrin_beta_N"/>
</dbReference>
<dbReference type="Gene3D" id="2.60.40.1510">
    <property type="entry name" value="ntegrin, alpha v. Chain A, domain 3"/>
    <property type="match status" value="1"/>
</dbReference>
<evidence type="ECO:0000256" key="13">
    <source>
        <dbReference type="ARBA" id="ARBA00022949"/>
    </source>
</evidence>
<keyword evidence="15 22" id="KW-0401">Integrin</keyword>
<feature type="disulfide bond" evidence="21">
    <location>
        <begin position="387"/>
        <end position="399"/>
    </location>
</feature>
<dbReference type="GO" id="GO:0098609">
    <property type="term" value="P:cell-cell adhesion"/>
    <property type="evidence" value="ECO:0007669"/>
    <property type="project" value="TreeGrafter"/>
</dbReference>
<feature type="disulfide bond" evidence="21">
    <location>
        <begin position="470"/>
        <end position="505"/>
    </location>
</feature>
<feature type="disulfide bond" evidence="21">
    <location>
        <begin position="188"/>
        <end position="197"/>
    </location>
</feature>
<evidence type="ECO:0000256" key="19">
    <source>
        <dbReference type="ARBA" id="ARBA00023180"/>
    </source>
</evidence>
<evidence type="ECO:0000256" key="2">
    <source>
        <dbReference type="ARBA" id="ARBA00004251"/>
    </source>
</evidence>
<feature type="disulfide bond" evidence="21">
    <location>
        <begin position="26"/>
        <end position="36"/>
    </location>
</feature>
<dbReference type="Gene3D" id="3.40.50.410">
    <property type="entry name" value="von Willebrand factor, type A domain"/>
    <property type="match status" value="1"/>
</dbReference>
<keyword evidence="29" id="KW-1185">Reference proteome</keyword>
<keyword evidence="10" id="KW-0106">Calcium</keyword>
<sequence>SGIRSGCLLDVSLGRCLCAAGDAVTCEECLRLSPHCAWCTQENFTDWFSVSERCDTLDILLEKGCVRSQLEFPVSEGQVLQDQPLGKNTDNSTQISPQKMALKLRPGSQLTFQVKIQHTEDYPVDLYYLMDLSASMFDDLKKIQDLGSSLSKEMASLTSKFRMGFGSFVEKPTLPFIKITEEELANPCSGIAPGLTCLPTFGYKHVLSLTSSTDKFNQIISTQRVSANIDLPECGFDAIMQTAVCGDKIGWRNDSMRLLVFVSDADSHFGMDSKMAGIVVPNDGHCHLDANNEYSMSTMMEYPTLGQLIDKVVENNILLIFAVTEQQIHNYKNYATLIPGATVGVLETDSRNVLELIVTAYKELRSEIELEVFGDTEELQMSFTAICPNGTVLPDLKSCSNVKPGETVSLFNVSVALLSCLSGVRNFSLKPVGLQDSLEVQLESLCSCDCQQPPEANSSQCAEGQGAFHCGVCACQPGFMGAQCECSEESSLLSNCLASNESEICSGQGQCYCGQCRCHASSFGRIYGPFCECDNYSCVRFRGELCGGHGACDCGECHCESGWTGEYCNCSTSTDACVSEDGALCSGRGWCKCGQCVCTMPGASGDKCEKCPTCGDACSSARSCVECHLEKNDSAEWCDEKCSVPKISVNSTADYDKSPSMQCTLMIENECWISFNLQSESYLILSCEPGCPEPPQIPMIILGVSLSIVCIGLILLAVWKVLVSVHDRKEVAKFEAEKSKAKWQSGTNPLFRSSTSTFKNITYKEKQREKTITLDHCL</sequence>
<evidence type="ECO:0000256" key="22">
    <source>
        <dbReference type="RuleBase" id="RU000633"/>
    </source>
</evidence>
<evidence type="ECO:0000256" key="3">
    <source>
        <dbReference type="ARBA" id="ARBA00007449"/>
    </source>
</evidence>
<evidence type="ECO:0000256" key="17">
    <source>
        <dbReference type="ARBA" id="ARBA00023157"/>
    </source>
</evidence>
<dbReference type="FunFam" id="2.10.25.10:FF:000043">
    <property type="entry name" value="Integrin beta"/>
    <property type="match status" value="1"/>
</dbReference>
<dbReference type="InterPro" id="IPR036465">
    <property type="entry name" value="vWFA_dom_sf"/>
</dbReference>
<dbReference type="GO" id="GO:0005178">
    <property type="term" value="F:integrin binding"/>
    <property type="evidence" value="ECO:0007669"/>
    <property type="project" value="TreeGrafter"/>
</dbReference>
<evidence type="ECO:0000259" key="27">
    <source>
        <dbReference type="SMART" id="SM01242"/>
    </source>
</evidence>
<dbReference type="FunFam" id="3.40.50.410:FF:000002">
    <property type="entry name" value="Integrin beta"/>
    <property type="match status" value="1"/>
</dbReference>
<dbReference type="InterPro" id="IPR040622">
    <property type="entry name" value="EGF_integrin_1"/>
</dbReference>
<dbReference type="SUPFAM" id="SSF69179">
    <property type="entry name" value="Integrin domains"/>
    <property type="match status" value="1"/>
</dbReference>
<dbReference type="SUPFAM" id="SSF69687">
    <property type="entry name" value="Integrin beta tail domain"/>
    <property type="match status" value="1"/>
</dbReference>
<evidence type="ECO:0000259" key="25">
    <source>
        <dbReference type="SMART" id="SM00423"/>
    </source>
</evidence>
<dbReference type="InterPro" id="IPR057243">
    <property type="entry name" value="Integrin_I-EGF_CS"/>
</dbReference>
<evidence type="ECO:0000256" key="11">
    <source>
        <dbReference type="ARBA" id="ARBA00022842"/>
    </source>
</evidence>
<evidence type="ECO:0000313" key="29">
    <source>
        <dbReference type="Proteomes" id="UP000261620"/>
    </source>
</evidence>
<accession>A0A3Q3XDP9</accession>
<dbReference type="OMA" id="WIYTVEG"/>
<dbReference type="SMART" id="SM01242">
    <property type="entry name" value="Integrin_B_tail"/>
    <property type="match status" value="1"/>
</dbReference>
<feature type="disulfide bond" evidence="21">
    <location>
        <begin position="461"/>
        <end position="473"/>
    </location>
</feature>
<feature type="disulfide bond" evidence="21">
    <location>
        <begin position="593"/>
        <end position="638"/>
    </location>
</feature>
<feature type="disulfide bond" evidence="21">
    <location>
        <begin position="554"/>
        <end position="585"/>
    </location>
</feature>
<dbReference type="InterPro" id="IPR032695">
    <property type="entry name" value="Integrin_dom_sf"/>
</dbReference>
<dbReference type="Gene3D" id="2.10.25.10">
    <property type="entry name" value="Laminin"/>
    <property type="match status" value="4"/>
</dbReference>
<evidence type="ECO:0000313" key="28">
    <source>
        <dbReference type="Ensembl" id="ENSMMOP00000023969.1"/>
    </source>
</evidence>
<dbReference type="FunFam" id="2.10.25.10:FF:000076">
    <property type="entry name" value="Integrin beta"/>
    <property type="match status" value="1"/>
</dbReference>
<evidence type="ECO:0000256" key="12">
    <source>
        <dbReference type="ARBA" id="ARBA00022889"/>
    </source>
</evidence>
<dbReference type="SUPFAM" id="SSF53300">
    <property type="entry name" value="vWA-like"/>
    <property type="match status" value="1"/>
</dbReference>
<feature type="domain" description="PSI" evidence="25">
    <location>
        <begin position="17"/>
        <end position="66"/>
    </location>
</feature>
<keyword evidence="4" id="KW-1003">Cell membrane</keyword>
<feature type="domain" description="Integrin beta subunit cytoplasmic" evidence="26">
    <location>
        <begin position="720"/>
        <end position="766"/>
    </location>
</feature>
<feature type="disulfide bond" evidence="21">
    <location>
        <begin position="611"/>
        <end position="614"/>
    </location>
</feature>
<dbReference type="Pfam" id="PF23105">
    <property type="entry name" value="EGF_integrin"/>
    <property type="match status" value="1"/>
</dbReference>
<proteinExistence type="inferred from homology"/>
<evidence type="ECO:0000256" key="14">
    <source>
        <dbReference type="ARBA" id="ARBA00022989"/>
    </source>
</evidence>
<keyword evidence="8" id="KW-0732">Signal</keyword>
<dbReference type="Proteomes" id="UP000261620">
    <property type="component" value="Unplaced"/>
</dbReference>
<evidence type="ECO:0000256" key="8">
    <source>
        <dbReference type="ARBA" id="ARBA00022729"/>
    </source>
</evidence>
<evidence type="ECO:0000256" key="7">
    <source>
        <dbReference type="ARBA" id="ARBA00022723"/>
    </source>
</evidence>
<evidence type="ECO:0000256" key="5">
    <source>
        <dbReference type="ARBA" id="ARBA00022536"/>
    </source>
</evidence>
<dbReference type="GO" id="GO:0009986">
    <property type="term" value="C:cell surface"/>
    <property type="evidence" value="ECO:0007669"/>
    <property type="project" value="TreeGrafter"/>
</dbReference>
<feature type="domain" description="Integrin beta subunit VWA" evidence="24">
    <location>
        <begin position="25"/>
        <end position="448"/>
    </location>
</feature>
<dbReference type="Pfam" id="PF18372">
    <property type="entry name" value="I-EGF_1"/>
    <property type="match status" value="1"/>
</dbReference>
<dbReference type="SUPFAM" id="SSF103575">
    <property type="entry name" value="Plexin repeat"/>
    <property type="match status" value="1"/>
</dbReference>
<dbReference type="FunFam" id="1.20.5.100:FF:000004">
    <property type="entry name" value="Integrin beta"/>
    <property type="match status" value="1"/>
</dbReference>
<evidence type="ECO:0000256" key="9">
    <source>
        <dbReference type="ARBA" id="ARBA00022737"/>
    </source>
</evidence>
<evidence type="ECO:0000259" key="26">
    <source>
        <dbReference type="SMART" id="SM01241"/>
    </source>
</evidence>
<feature type="disulfide bond" evidence="21">
    <location>
        <begin position="570"/>
        <end position="577"/>
    </location>
</feature>
<feature type="disulfide bond" evidence="21">
    <location>
        <begin position="39"/>
        <end position="54"/>
    </location>
</feature>
<feature type="disulfide bond" evidence="21">
    <location>
        <begin position="533"/>
        <end position="538"/>
    </location>
</feature>
<dbReference type="InterPro" id="IPR036349">
    <property type="entry name" value="Integrin_bsu_tail_dom_sf"/>
</dbReference>
<feature type="transmembrane region" description="Helical" evidence="23">
    <location>
        <begin position="697"/>
        <end position="719"/>
    </location>
</feature>
<keyword evidence="11" id="KW-0460">Magnesium</keyword>
<dbReference type="PANTHER" id="PTHR10082">
    <property type="entry name" value="INTEGRIN BETA SUBUNIT"/>
    <property type="match status" value="1"/>
</dbReference>
<evidence type="ECO:0000256" key="15">
    <source>
        <dbReference type="ARBA" id="ARBA00023037"/>
    </source>
</evidence>
<feature type="disulfide bond" evidence="21">
    <location>
        <begin position="518"/>
        <end position="531"/>
    </location>
</feature>
<evidence type="ECO:0000256" key="21">
    <source>
        <dbReference type="PIRSR" id="PIRSR002512-1"/>
    </source>
</evidence>
<evidence type="ECO:0000256" key="4">
    <source>
        <dbReference type="ARBA" id="ARBA00022475"/>
    </source>
</evidence>
<evidence type="ECO:0000256" key="23">
    <source>
        <dbReference type="SAM" id="Phobius"/>
    </source>
</evidence>
<feature type="disulfide bond" evidence="21">
    <location>
        <begin position="511"/>
        <end position="516"/>
    </location>
</feature>
<evidence type="ECO:0000256" key="6">
    <source>
        <dbReference type="ARBA" id="ARBA00022692"/>
    </source>
</evidence>
<dbReference type="SMART" id="SM00423">
    <property type="entry name" value="PSI"/>
    <property type="match status" value="1"/>
</dbReference>
<dbReference type="InterPro" id="IPR014836">
    <property type="entry name" value="Integrin_bsu_cyt_dom"/>
</dbReference>
<dbReference type="InterPro" id="IPR012896">
    <property type="entry name" value="Integrin_bsu_tail"/>
</dbReference>
<feature type="disulfide bond" evidence="21">
    <location>
        <begin position="29"/>
        <end position="65"/>
    </location>
</feature>
<name>A0A3Q3XDP9_MOLML</name>
<evidence type="ECO:0000256" key="18">
    <source>
        <dbReference type="ARBA" id="ARBA00023170"/>
    </source>
</evidence>
<feature type="disulfide bond" evidence="21">
    <location>
        <begin position="591"/>
        <end position="596"/>
    </location>
</feature>
<dbReference type="PROSITE" id="PS00243">
    <property type="entry name" value="I_EGF_1"/>
    <property type="match status" value="1"/>
</dbReference>
<feature type="disulfide bond" evidence="21">
    <location>
        <begin position="598"/>
        <end position="608"/>
    </location>
</feature>
<comment type="subcellular location">
    <subcellularLocation>
        <location evidence="1">Cell junction</location>
        <location evidence="1">Focal adhesion</location>
    </subcellularLocation>
    <subcellularLocation>
        <location evidence="2 22">Cell membrane</location>
        <topology evidence="2 22">Single-pass type I membrane protein</topology>
    </subcellularLocation>
</comment>
<dbReference type="GO" id="GO:0033627">
    <property type="term" value="P:cell adhesion mediated by integrin"/>
    <property type="evidence" value="ECO:0007669"/>
    <property type="project" value="TreeGrafter"/>
</dbReference>
<evidence type="ECO:0000259" key="24">
    <source>
        <dbReference type="SMART" id="SM00187"/>
    </source>
</evidence>
<feature type="disulfide bond" evidence="21">
    <location>
        <begin position="18"/>
        <end position="448"/>
    </location>
</feature>
<dbReference type="Gene3D" id="3.30.1680.10">
    <property type="entry name" value="ligand-binding face of the semaphorins, domain 2"/>
    <property type="match status" value="1"/>
</dbReference>
<dbReference type="GO" id="GO:0046872">
    <property type="term" value="F:metal ion binding"/>
    <property type="evidence" value="ECO:0007669"/>
    <property type="project" value="UniProtKB-KW"/>
</dbReference>
<dbReference type="AlphaFoldDB" id="A0A3Q3XDP9"/>
<comment type="similarity">
    <text evidence="3 22">Belongs to the integrin beta chain family.</text>
</comment>
<dbReference type="InterPro" id="IPR002369">
    <property type="entry name" value="Integrin_bsu_VWA"/>
</dbReference>
<dbReference type="SUPFAM" id="SSF57196">
    <property type="entry name" value="EGF/Laminin"/>
    <property type="match status" value="2"/>
</dbReference>
<feature type="disulfide bond" evidence="21">
    <location>
        <begin position="552"/>
        <end position="557"/>
    </location>
</feature>
<keyword evidence="13" id="KW-0965">Cell junction</keyword>
<dbReference type="GO" id="GO:0007160">
    <property type="term" value="P:cell-matrix adhesion"/>
    <property type="evidence" value="ECO:0007669"/>
    <property type="project" value="TreeGrafter"/>
</dbReference>
<feature type="domain" description="Integrin beta subunit tail" evidence="27">
    <location>
        <begin position="618"/>
        <end position="696"/>
    </location>
</feature>
<keyword evidence="7" id="KW-0479">Metal-binding</keyword>
<dbReference type="InterPro" id="IPR016201">
    <property type="entry name" value="PSI"/>
</dbReference>
<dbReference type="Pfam" id="PF17205">
    <property type="entry name" value="PSI_integrin"/>
    <property type="match status" value="1"/>
</dbReference>
<evidence type="ECO:0000256" key="10">
    <source>
        <dbReference type="ARBA" id="ARBA00022837"/>
    </source>
</evidence>
<feature type="disulfide bond" evidence="21">
    <location>
        <begin position="642"/>
        <end position="671"/>
    </location>
</feature>
<dbReference type="PANTHER" id="PTHR10082:SF11">
    <property type="entry name" value="INTEGRIN BETA-6"/>
    <property type="match status" value="1"/>
</dbReference>
<keyword evidence="9" id="KW-0677">Repeat</keyword>
<keyword evidence="6 22" id="KW-0812">Transmembrane</keyword>
<dbReference type="GO" id="GO:0016477">
    <property type="term" value="P:cell migration"/>
    <property type="evidence" value="ECO:0007669"/>
    <property type="project" value="TreeGrafter"/>
</dbReference>
<dbReference type="Pfam" id="PF00362">
    <property type="entry name" value="Integrin_beta"/>
    <property type="match status" value="1"/>
</dbReference>
<keyword evidence="12 22" id="KW-0130">Cell adhesion</keyword>
<dbReference type="SMART" id="SM00187">
    <property type="entry name" value="INB"/>
    <property type="match status" value="1"/>
</dbReference>
<feature type="disulfide bond" evidence="21">
    <location>
        <begin position="624"/>
        <end position="691"/>
    </location>
</feature>
<feature type="disulfide bond" evidence="21">
    <location>
        <begin position="513"/>
        <end position="546"/>
    </location>
</feature>
<feature type="disulfide bond" evidence="21">
    <location>
        <begin position="475"/>
        <end position="484"/>
    </location>
</feature>
<dbReference type="PROSITE" id="PS52047">
    <property type="entry name" value="I_EGF_2"/>
    <property type="match status" value="3"/>
</dbReference>
<keyword evidence="19" id="KW-0325">Glycoprotein</keyword>
<dbReference type="GO" id="GO:0034685">
    <property type="term" value="C:integrin alphav-beta6 complex"/>
    <property type="evidence" value="ECO:0007669"/>
    <property type="project" value="TreeGrafter"/>
</dbReference>
<dbReference type="SMART" id="SM01241">
    <property type="entry name" value="Integrin_b_cyt"/>
    <property type="match status" value="1"/>
</dbReference>
<dbReference type="GO" id="GO:0005925">
    <property type="term" value="C:focal adhesion"/>
    <property type="evidence" value="ECO:0007669"/>
    <property type="project" value="UniProtKB-SubCell"/>
</dbReference>
<dbReference type="FunFam" id="3.30.1680.10:FF:000002">
    <property type="entry name" value="Integrin beta"/>
    <property type="match status" value="1"/>
</dbReference>
<reference evidence="28" key="2">
    <citation type="submission" date="2025-09" db="UniProtKB">
        <authorList>
            <consortium name="Ensembl"/>
        </authorList>
    </citation>
    <scope>IDENTIFICATION</scope>
</reference>